<name>A0ACB7SJT1_HYAAI</name>
<organism evidence="1 2">
    <name type="scientific">Hyalomma asiaticum</name>
    <name type="common">Tick</name>
    <dbReference type="NCBI Taxonomy" id="266040"/>
    <lineage>
        <taxon>Eukaryota</taxon>
        <taxon>Metazoa</taxon>
        <taxon>Ecdysozoa</taxon>
        <taxon>Arthropoda</taxon>
        <taxon>Chelicerata</taxon>
        <taxon>Arachnida</taxon>
        <taxon>Acari</taxon>
        <taxon>Parasitiformes</taxon>
        <taxon>Ixodida</taxon>
        <taxon>Ixodoidea</taxon>
        <taxon>Ixodidae</taxon>
        <taxon>Hyalomminae</taxon>
        <taxon>Hyalomma</taxon>
    </lineage>
</organism>
<accession>A0ACB7SJT1</accession>
<sequence>MSWKKQRTTIRSRGVGRHAAGHAGTAMSLLRGVKASTRTLRSRFAARMLKCKTSRNLPLDYVGHAGRSVISSTERCIVGDHVLRMRTNSLAKESEAREVDATCSLRSRSLPPDSFFGDLELSATGLATPPPLLHTRKPPLRRKAAATRATATTEGSSKPLEELKCEPDNRFALCEHCDAGSPLVVGGASETCAKKDSQRLPRGVFQPKRKDFMKDGTGDFKSFIAGATNTSSPLCSGPKPRTGDSGSTDGTELAVTPTTGRDSSN</sequence>
<evidence type="ECO:0000313" key="1">
    <source>
        <dbReference type="EMBL" id="KAH6934301.1"/>
    </source>
</evidence>
<evidence type="ECO:0000313" key="2">
    <source>
        <dbReference type="Proteomes" id="UP000821845"/>
    </source>
</evidence>
<protein>
    <submittedName>
        <fullName evidence="1">Uncharacterized protein</fullName>
    </submittedName>
</protein>
<dbReference type="Proteomes" id="UP000821845">
    <property type="component" value="Chromosome 4"/>
</dbReference>
<comment type="caution">
    <text evidence="1">The sequence shown here is derived from an EMBL/GenBank/DDBJ whole genome shotgun (WGS) entry which is preliminary data.</text>
</comment>
<keyword evidence="2" id="KW-1185">Reference proteome</keyword>
<dbReference type="EMBL" id="CM023484">
    <property type="protein sequence ID" value="KAH6934301.1"/>
    <property type="molecule type" value="Genomic_DNA"/>
</dbReference>
<reference evidence="1" key="1">
    <citation type="submission" date="2020-05" db="EMBL/GenBank/DDBJ databases">
        <title>Large-scale comparative analyses of tick genomes elucidate their genetic diversity and vector capacities.</title>
        <authorList>
            <person name="Jia N."/>
            <person name="Wang J."/>
            <person name="Shi W."/>
            <person name="Du L."/>
            <person name="Sun Y."/>
            <person name="Zhan W."/>
            <person name="Jiang J."/>
            <person name="Wang Q."/>
            <person name="Zhang B."/>
            <person name="Ji P."/>
            <person name="Sakyi L.B."/>
            <person name="Cui X."/>
            <person name="Yuan T."/>
            <person name="Jiang B."/>
            <person name="Yang W."/>
            <person name="Lam T.T.-Y."/>
            <person name="Chang Q."/>
            <person name="Ding S."/>
            <person name="Wang X."/>
            <person name="Zhu J."/>
            <person name="Ruan X."/>
            <person name="Zhao L."/>
            <person name="Wei J."/>
            <person name="Que T."/>
            <person name="Du C."/>
            <person name="Cheng J."/>
            <person name="Dai P."/>
            <person name="Han X."/>
            <person name="Huang E."/>
            <person name="Gao Y."/>
            <person name="Liu J."/>
            <person name="Shao H."/>
            <person name="Ye R."/>
            <person name="Li L."/>
            <person name="Wei W."/>
            <person name="Wang X."/>
            <person name="Wang C."/>
            <person name="Yang T."/>
            <person name="Huo Q."/>
            <person name="Li W."/>
            <person name="Guo W."/>
            <person name="Chen H."/>
            <person name="Zhou L."/>
            <person name="Ni X."/>
            <person name="Tian J."/>
            <person name="Zhou Y."/>
            <person name="Sheng Y."/>
            <person name="Liu T."/>
            <person name="Pan Y."/>
            <person name="Xia L."/>
            <person name="Li J."/>
            <person name="Zhao F."/>
            <person name="Cao W."/>
        </authorList>
    </citation>
    <scope>NUCLEOTIDE SEQUENCE</scope>
    <source>
        <strain evidence="1">Hyas-2018</strain>
    </source>
</reference>
<gene>
    <name evidence="1" type="ORF">HPB50_022893</name>
</gene>
<proteinExistence type="predicted"/>